<proteinExistence type="predicted"/>
<evidence type="ECO:0000313" key="2">
    <source>
        <dbReference type="Proteomes" id="UP000054565"/>
    </source>
</evidence>
<gene>
    <name evidence="1" type="ORF">CIRG_07676</name>
</gene>
<accession>A0A0J6YK29</accession>
<reference evidence="2" key="1">
    <citation type="journal article" date="2010" name="Genome Res.">
        <title>Population genomic sequencing of Coccidioides fungi reveals recent hybridization and transposon control.</title>
        <authorList>
            <person name="Neafsey D.E."/>
            <person name="Barker B.M."/>
            <person name="Sharpton T.J."/>
            <person name="Stajich J.E."/>
            <person name="Park D.J."/>
            <person name="Whiston E."/>
            <person name="Hung C.-Y."/>
            <person name="McMahan C."/>
            <person name="White J."/>
            <person name="Sykes S."/>
            <person name="Heiman D."/>
            <person name="Young S."/>
            <person name="Zeng Q."/>
            <person name="Abouelleil A."/>
            <person name="Aftuck L."/>
            <person name="Bessette D."/>
            <person name="Brown A."/>
            <person name="FitzGerald M."/>
            <person name="Lui A."/>
            <person name="Macdonald J.P."/>
            <person name="Priest M."/>
            <person name="Orbach M.J."/>
            <person name="Galgiani J.N."/>
            <person name="Kirkland T.N."/>
            <person name="Cole G.T."/>
            <person name="Birren B.W."/>
            <person name="Henn M.R."/>
            <person name="Taylor J.W."/>
            <person name="Rounsley S.D."/>
        </authorList>
    </citation>
    <scope>NUCLEOTIDE SEQUENCE [LARGE SCALE GENOMIC DNA]</scope>
    <source>
        <strain evidence="2">RMSCC 2394</strain>
    </source>
</reference>
<dbReference type="Proteomes" id="UP000054565">
    <property type="component" value="Unassembled WGS sequence"/>
</dbReference>
<sequence>MSTGGKSQAFVPAIWLELIELRSLQVVADNEQPDQESEDGMNASFTIIPANRKLSKRFPPRFFLGLGWEREKKRKVPTRPAEGATFFVLGINDQSLEKSPL</sequence>
<name>A0A0J6YK29_COCIT</name>
<organism evidence="1 2">
    <name type="scientific">Coccidioides immitis RMSCC 2394</name>
    <dbReference type="NCBI Taxonomy" id="404692"/>
    <lineage>
        <taxon>Eukaryota</taxon>
        <taxon>Fungi</taxon>
        <taxon>Dikarya</taxon>
        <taxon>Ascomycota</taxon>
        <taxon>Pezizomycotina</taxon>
        <taxon>Eurotiomycetes</taxon>
        <taxon>Eurotiomycetidae</taxon>
        <taxon>Onygenales</taxon>
        <taxon>Onygenaceae</taxon>
        <taxon>Coccidioides</taxon>
    </lineage>
</organism>
<dbReference type="EMBL" id="DS028097">
    <property type="protein sequence ID" value="KMP07995.1"/>
    <property type="molecule type" value="Genomic_DNA"/>
</dbReference>
<evidence type="ECO:0000313" key="1">
    <source>
        <dbReference type="EMBL" id="KMP07995.1"/>
    </source>
</evidence>
<dbReference type="AlphaFoldDB" id="A0A0J6YK29"/>
<protein>
    <submittedName>
        <fullName evidence="1">Uncharacterized protein</fullName>
    </submittedName>
</protein>